<evidence type="ECO:0000256" key="6">
    <source>
        <dbReference type="SAM" id="MobiDB-lite"/>
    </source>
</evidence>
<evidence type="ECO:0000259" key="8">
    <source>
        <dbReference type="Pfam" id="PF13462"/>
    </source>
</evidence>
<keyword evidence="2" id="KW-0732">Signal</keyword>
<dbReference type="Gene3D" id="3.40.30.10">
    <property type="entry name" value="Glutaredoxin"/>
    <property type="match status" value="1"/>
</dbReference>
<dbReference type="InterPro" id="IPR036249">
    <property type="entry name" value="Thioredoxin-like_sf"/>
</dbReference>
<dbReference type="SUPFAM" id="SSF52833">
    <property type="entry name" value="Thioredoxin-like"/>
    <property type="match status" value="1"/>
</dbReference>
<dbReference type="GO" id="GO:0016491">
    <property type="term" value="F:oxidoreductase activity"/>
    <property type="evidence" value="ECO:0007669"/>
    <property type="project" value="UniProtKB-KW"/>
</dbReference>
<dbReference type="PANTHER" id="PTHR13887:SF14">
    <property type="entry name" value="DISULFIDE BOND FORMATION PROTEIN D"/>
    <property type="match status" value="1"/>
</dbReference>
<comment type="caution">
    <text evidence="9">The sequence shown here is derived from an EMBL/GenBank/DDBJ whole genome shotgun (WGS) entry which is preliminary data.</text>
</comment>
<organism evidence="9">
    <name type="scientific">uncultured bacterium</name>
    <name type="common">gcode 4</name>
    <dbReference type="NCBI Taxonomy" id="1234023"/>
    <lineage>
        <taxon>Bacteria</taxon>
        <taxon>environmental samples</taxon>
    </lineage>
</organism>
<keyword evidence="4" id="KW-1015">Disulfide bond</keyword>
<evidence type="ECO:0000256" key="3">
    <source>
        <dbReference type="ARBA" id="ARBA00023002"/>
    </source>
</evidence>
<keyword evidence="7" id="KW-1133">Transmembrane helix</keyword>
<feature type="region of interest" description="Disordered" evidence="6">
    <location>
        <begin position="1"/>
        <end position="22"/>
    </location>
</feature>
<keyword evidence="3" id="KW-0560">Oxidoreductase</keyword>
<sequence length="313" mass="34902">MVTKKSEVPEMNEPRNVQFQKPIQDNATSNSSIFLMIIIGLIIIATVAIMVRWGNIAGLKIAWTRDIVKEELLNLEYSKVWGKDNYEVIQKAQLKQIEQYVAQTKGQAPAPAAWDNTAPAAVKTMTQDEVKALKDSSYFEWNKDAKISVYEFSDLECPFCIRQYKEGTIKKVLEKFGDKVNTAFKNFPLDFHKNAAKESEAALCVGSIAGADKYVAFHHGIFEKTTGNGEGFSLDNLAPLATSIGVDWAKFKECFDGWKGAAALKTDQDLGKKYGVTGTPGSVIVNNETGKYVLIAWAYPFEEFETKINELLK</sequence>
<keyword evidence="7" id="KW-0812">Transmembrane</keyword>
<evidence type="ECO:0000256" key="4">
    <source>
        <dbReference type="ARBA" id="ARBA00023157"/>
    </source>
</evidence>
<gene>
    <name evidence="9" type="ORF">ACD_2C00210G0004</name>
</gene>
<evidence type="ECO:0000256" key="7">
    <source>
        <dbReference type="SAM" id="Phobius"/>
    </source>
</evidence>
<evidence type="ECO:0000256" key="5">
    <source>
        <dbReference type="ARBA" id="ARBA00023284"/>
    </source>
</evidence>
<dbReference type="EMBL" id="AMFJ01000210">
    <property type="protein sequence ID" value="EKE29176.1"/>
    <property type="molecule type" value="Genomic_DNA"/>
</dbReference>
<dbReference type="InterPro" id="IPR012336">
    <property type="entry name" value="Thioredoxin-like_fold"/>
</dbReference>
<keyword evidence="7" id="KW-0472">Membrane</keyword>
<dbReference type="Pfam" id="PF13462">
    <property type="entry name" value="Thioredoxin_4"/>
    <property type="match status" value="1"/>
</dbReference>
<name>K2FDM1_9BACT</name>
<accession>K2FDM1</accession>
<reference evidence="9" key="1">
    <citation type="journal article" date="2012" name="Science">
        <title>Fermentation, hydrogen, and sulfur metabolism in multiple uncultivated bacterial phyla.</title>
        <authorList>
            <person name="Wrighton K.C."/>
            <person name="Thomas B.C."/>
            <person name="Sharon I."/>
            <person name="Miller C.S."/>
            <person name="Castelle C.J."/>
            <person name="VerBerkmoes N.C."/>
            <person name="Wilkins M.J."/>
            <person name="Hettich R.L."/>
            <person name="Lipton M.S."/>
            <person name="Williams K.H."/>
            <person name="Long P.E."/>
            <person name="Banfield J.F."/>
        </authorList>
    </citation>
    <scope>NUCLEOTIDE SEQUENCE [LARGE SCALE GENOMIC DNA]</scope>
</reference>
<feature type="domain" description="Thioredoxin-like fold" evidence="8">
    <location>
        <begin position="142"/>
        <end position="288"/>
    </location>
</feature>
<feature type="transmembrane region" description="Helical" evidence="7">
    <location>
        <begin position="33"/>
        <end position="51"/>
    </location>
</feature>
<keyword evidence="5" id="KW-0676">Redox-active center</keyword>
<evidence type="ECO:0000256" key="1">
    <source>
        <dbReference type="ARBA" id="ARBA00005791"/>
    </source>
</evidence>
<evidence type="ECO:0000256" key="2">
    <source>
        <dbReference type="ARBA" id="ARBA00022729"/>
    </source>
</evidence>
<evidence type="ECO:0000313" key="9">
    <source>
        <dbReference type="EMBL" id="EKE29176.1"/>
    </source>
</evidence>
<dbReference type="AlphaFoldDB" id="K2FDM1"/>
<proteinExistence type="inferred from homology"/>
<protein>
    <submittedName>
        <fullName evidence="9">DSBA oxidoreductase</fullName>
    </submittedName>
</protein>
<comment type="similarity">
    <text evidence="1">Belongs to the thioredoxin family. DsbA subfamily.</text>
</comment>
<dbReference type="PANTHER" id="PTHR13887">
    <property type="entry name" value="GLUTATHIONE S-TRANSFERASE KAPPA"/>
    <property type="match status" value="1"/>
</dbReference>